<feature type="domain" description="Cytochrome b5 heme-binding" evidence="4">
    <location>
        <begin position="85"/>
        <end position="182"/>
    </location>
</feature>
<evidence type="ECO:0000259" key="4">
    <source>
        <dbReference type="SMART" id="SM01117"/>
    </source>
</evidence>
<reference evidence="5 6" key="1">
    <citation type="submission" date="2023-04" db="EMBL/GenBank/DDBJ databases">
        <title>Genome of Basidiobolus ranarum AG-B5.</title>
        <authorList>
            <person name="Stajich J.E."/>
            <person name="Carter-House D."/>
            <person name="Gryganskyi A."/>
        </authorList>
    </citation>
    <scope>NUCLEOTIDE SEQUENCE [LARGE SCALE GENOMIC DNA]</scope>
    <source>
        <strain evidence="5 6">AG-B5</strain>
    </source>
</reference>
<feature type="region of interest" description="Disordered" evidence="2">
    <location>
        <begin position="186"/>
        <end position="208"/>
    </location>
</feature>
<dbReference type="Proteomes" id="UP001479436">
    <property type="component" value="Unassembled WGS sequence"/>
</dbReference>
<evidence type="ECO:0000313" key="6">
    <source>
        <dbReference type="Proteomes" id="UP001479436"/>
    </source>
</evidence>
<keyword evidence="6" id="KW-1185">Reference proteome</keyword>
<dbReference type="SUPFAM" id="SSF55856">
    <property type="entry name" value="Cytochrome b5-like heme/steroid binding domain"/>
    <property type="match status" value="1"/>
</dbReference>
<dbReference type="InterPro" id="IPR036400">
    <property type="entry name" value="Cyt_B5-like_heme/steroid_sf"/>
</dbReference>
<keyword evidence="3" id="KW-0472">Membrane</keyword>
<gene>
    <name evidence="5" type="ORF">K7432_014785</name>
</gene>
<comment type="similarity">
    <text evidence="1">Belongs to the cytochrome b5 family. MAPR subfamily.</text>
</comment>
<evidence type="ECO:0000313" key="5">
    <source>
        <dbReference type="EMBL" id="KAK9760808.1"/>
    </source>
</evidence>
<feature type="transmembrane region" description="Helical" evidence="3">
    <location>
        <begin position="41"/>
        <end position="59"/>
    </location>
</feature>
<dbReference type="SMART" id="SM01117">
    <property type="entry name" value="Cyt-b5"/>
    <property type="match status" value="1"/>
</dbReference>
<dbReference type="PANTHER" id="PTHR10281:SF76">
    <property type="entry name" value="CALCUTTA CUP-RELATED"/>
    <property type="match status" value="1"/>
</dbReference>
<accession>A0ABR2WGZ7</accession>
<organism evidence="5 6">
    <name type="scientific">Basidiobolus ranarum</name>
    <dbReference type="NCBI Taxonomy" id="34480"/>
    <lineage>
        <taxon>Eukaryota</taxon>
        <taxon>Fungi</taxon>
        <taxon>Fungi incertae sedis</taxon>
        <taxon>Zoopagomycota</taxon>
        <taxon>Entomophthoromycotina</taxon>
        <taxon>Basidiobolomycetes</taxon>
        <taxon>Basidiobolales</taxon>
        <taxon>Basidiobolaceae</taxon>
        <taxon>Basidiobolus</taxon>
    </lineage>
</organism>
<evidence type="ECO:0000256" key="2">
    <source>
        <dbReference type="SAM" id="MobiDB-lite"/>
    </source>
</evidence>
<dbReference type="InterPro" id="IPR050577">
    <property type="entry name" value="MAPR/NEUFC/NENF-like"/>
</dbReference>
<feature type="region of interest" description="Disordered" evidence="2">
    <location>
        <begin position="1"/>
        <end position="25"/>
    </location>
</feature>
<dbReference type="InterPro" id="IPR001199">
    <property type="entry name" value="Cyt_B5-like_heme/steroid-bd"/>
</dbReference>
<keyword evidence="3" id="KW-0812">Transmembrane</keyword>
<keyword evidence="3" id="KW-1133">Transmembrane helix</keyword>
<dbReference type="Pfam" id="PF00173">
    <property type="entry name" value="Cyt-b5"/>
    <property type="match status" value="1"/>
</dbReference>
<evidence type="ECO:0000256" key="3">
    <source>
        <dbReference type="SAM" id="Phobius"/>
    </source>
</evidence>
<proteinExistence type="inferred from homology"/>
<comment type="caution">
    <text evidence="5">The sequence shown here is derived from an EMBL/GenBank/DDBJ whole genome shotgun (WGS) entry which is preliminary data.</text>
</comment>
<evidence type="ECO:0000256" key="1">
    <source>
        <dbReference type="ARBA" id="ARBA00038357"/>
    </source>
</evidence>
<dbReference type="EMBL" id="JASJQH010001780">
    <property type="protein sequence ID" value="KAK9760808.1"/>
    <property type="molecule type" value="Genomic_DNA"/>
</dbReference>
<name>A0ABR2WGZ7_9FUNG</name>
<dbReference type="Gene3D" id="3.10.120.10">
    <property type="entry name" value="Cytochrome b5-like heme/steroid binding domain"/>
    <property type="match status" value="1"/>
</dbReference>
<sequence>MSKLTQRKPVQTEVEKETTSNASTQEAKVTHGTALKIIKDIFSGFFVILAIFFVASYIITDTFTWGFQNKYTNWRNWIPREKLVLSEAELSRYNGVDPNLPIYVALDGEVYDVTAGRGYYAKGGSYGFFSGRDAARAYITGCFDTHLTHDLRGLSKAQLQGLKGWKSFYENHRTYYHVGKVIHPPIDPKSPIPPDCKGGSTYDPQANL</sequence>
<protein>
    <recommendedName>
        <fullName evidence="4">Cytochrome b5 heme-binding domain-containing protein</fullName>
    </recommendedName>
</protein>
<dbReference type="PANTHER" id="PTHR10281">
    <property type="entry name" value="MEMBRANE-ASSOCIATED PROGESTERONE RECEPTOR COMPONENT-RELATED"/>
    <property type="match status" value="1"/>
</dbReference>